<gene>
    <name evidence="1" type="ORF">BO78DRAFT_274935</name>
</gene>
<sequence>SHTGANLPDDTAAFLRIIFNHLPLQGKINLAEDVDNCTDSAAIKQLAESLDTGLLRPLLAHEITPYPRRSAAEEYILSHDPDIANRDEKLHLRETCLARDGYRCVLSQAWSKTYKERPPDSLMVALQTCHIIPPLPLEALQATTTTSSDDDDDDDDRYRHSALRTNINRYFPDLQTLLDSNTITIHTETNTLMLAYGLHHEFTSFNFILEPTSTPNQYHFKPLPSFSTVYLPMLPNNGTELVVTLTSHDGRYRPPDPVLLAFHAAIGNILHLSGRGEIIKDLKRDLEDMDRLASDGSTRIGDLLSVSKLSLL</sequence>
<dbReference type="EMBL" id="KZ826376">
    <property type="protein sequence ID" value="PYI03832.1"/>
    <property type="molecule type" value="Genomic_DNA"/>
</dbReference>
<protein>
    <submittedName>
        <fullName evidence="1">Uncharacterized protein</fullName>
    </submittedName>
</protein>
<keyword evidence="2" id="KW-1185">Reference proteome</keyword>
<dbReference type="VEuPathDB" id="FungiDB:BO78DRAFT_274935"/>
<feature type="non-terminal residue" evidence="1">
    <location>
        <position position="1"/>
    </location>
</feature>
<proteinExistence type="predicted"/>
<organism evidence="1 2">
    <name type="scientific">Aspergillus sclerotiicarbonarius (strain CBS 121057 / IBT 28362)</name>
    <dbReference type="NCBI Taxonomy" id="1448318"/>
    <lineage>
        <taxon>Eukaryota</taxon>
        <taxon>Fungi</taxon>
        <taxon>Dikarya</taxon>
        <taxon>Ascomycota</taxon>
        <taxon>Pezizomycotina</taxon>
        <taxon>Eurotiomycetes</taxon>
        <taxon>Eurotiomycetidae</taxon>
        <taxon>Eurotiales</taxon>
        <taxon>Aspergillaceae</taxon>
        <taxon>Aspergillus</taxon>
        <taxon>Aspergillus subgen. Circumdati</taxon>
    </lineage>
</organism>
<reference evidence="1 2" key="1">
    <citation type="submission" date="2018-02" db="EMBL/GenBank/DDBJ databases">
        <title>The genomes of Aspergillus section Nigri reveals drivers in fungal speciation.</title>
        <authorList>
            <consortium name="DOE Joint Genome Institute"/>
            <person name="Vesth T.C."/>
            <person name="Nybo J."/>
            <person name="Theobald S."/>
            <person name="Brandl J."/>
            <person name="Frisvad J.C."/>
            <person name="Nielsen K.F."/>
            <person name="Lyhne E.K."/>
            <person name="Kogle M.E."/>
            <person name="Kuo A."/>
            <person name="Riley R."/>
            <person name="Clum A."/>
            <person name="Nolan M."/>
            <person name="Lipzen A."/>
            <person name="Salamov A."/>
            <person name="Henrissat B."/>
            <person name="Wiebenga A."/>
            <person name="De vries R.P."/>
            <person name="Grigoriev I.V."/>
            <person name="Mortensen U.H."/>
            <person name="Andersen M.R."/>
            <person name="Baker S.E."/>
        </authorList>
    </citation>
    <scope>NUCLEOTIDE SEQUENCE [LARGE SCALE GENOMIC DNA]</scope>
    <source>
        <strain evidence="1 2">CBS 121057</strain>
    </source>
</reference>
<dbReference type="AlphaFoldDB" id="A0A319E1C9"/>
<dbReference type="Proteomes" id="UP000248423">
    <property type="component" value="Unassembled WGS sequence"/>
</dbReference>
<name>A0A319E1C9_ASPSB</name>
<evidence type="ECO:0000313" key="1">
    <source>
        <dbReference type="EMBL" id="PYI03832.1"/>
    </source>
</evidence>
<dbReference type="OrthoDB" id="2104739at2759"/>
<dbReference type="STRING" id="1448318.A0A319E1C9"/>
<feature type="non-terminal residue" evidence="1">
    <location>
        <position position="312"/>
    </location>
</feature>
<evidence type="ECO:0000313" key="2">
    <source>
        <dbReference type="Proteomes" id="UP000248423"/>
    </source>
</evidence>
<accession>A0A319E1C9</accession>